<organism evidence="1 2">
    <name type="scientific">Eumeta variegata</name>
    <name type="common">Bagworm moth</name>
    <name type="synonym">Eumeta japonica</name>
    <dbReference type="NCBI Taxonomy" id="151549"/>
    <lineage>
        <taxon>Eukaryota</taxon>
        <taxon>Metazoa</taxon>
        <taxon>Ecdysozoa</taxon>
        <taxon>Arthropoda</taxon>
        <taxon>Hexapoda</taxon>
        <taxon>Insecta</taxon>
        <taxon>Pterygota</taxon>
        <taxon>Neoptera</taxon>
        <taxon>Endopterygota</taxon>
        <taxon>Lepidoptera</taxon>
        <taxon>Glossata</taxon>
        <taxon>Ditrysia</taxon>
        <taxon>Tineoidea</taxon>
        <taxon>Psychidae</taxon>
        <taxon>Oiketicinae</taxon>
        <taxon>Eumeta</taxon>
    </lineage>
</organism>
<dbReference type="EMBL" id="BGZK01000286">
    <property type="protein sequence ID" value="GBP34262.1"/>
    <property type="molecule type" value="Genomic_DNA"/>
</dbReference>
<protein>
    <submittedName>
        <fullName evidence="1">Uncharacterized protein</fullName>
    </submittedName>
</protein>
<evidence type="ECO:0000313" key="1">
    <source>
        <dbReference type="EMBL" id="GBP34262.1"/>
    </source>
</evidence>
<proteinExistence type="predicted"/>
<sequence>MAHPPAKREAAGMRAVTRVAQQRPVVELTKKLGRGPTWKVGCRITHRPSPRRSFFCPPLAKGSSPSSRMLFEGKIL</sequence>
<gene>
    <name evidence="1" type="ORF">EVAR_13400_1</name>
</gene>
<keyword evidence="2" id="KW-1185">Reference proteome</keyword>
<accession>A0A4C1V7H9</accession>
<dbReference type="AlphaFoldDB" id="A0A4C1V7H9"/>
<reference evidence="1 2" key="1">
    <citation type="journal article" date="2019" name="Commun. Biol.">
        <title>The bagworm genome reveals a unique fibroin gene that provides high tensile strength.</title>
        <authorList>
            <person name="Kono N."/>
            <person name="Nakamura H."/>
            <person name="Ohtoshi R."/>
            <person name="Tomita M."/>
            <person name="Numata K."/>
            <person name="Arakawa K."/>
        </authorList>
    </citation>
    <scope>NUCLEOTIDE SEQUENCE [LARGE SCALE GENOMIC DNA]</scope>
</reference>
<name>A0A4C1V7H9_EUMVA</name>
<comment type="caution">
    <text evidence="1">The sequence shown here is derived from an EMBL/GenBank/DDBJ whole genome shotgun (WGS) entry which is preliminary data.</text>
</comment>
<evidence type="ECO:0000313" key="2">
    <source>
        <dbReference type="Proteomes" id="UP000299102"/>
    </source>
</evidence>
<dbReference type="Proteomes" id="UP000299102">
    <property type="component" value="Unassembled WGS sequence"/>
</dbReference>